<evidence type="ECO:0000256" key="1">
    <source>
        <dbReference type="SAM" id="MobiDB-lite"/>
    </source>
</evidence>
<dbReference type="InterPro" id="IPR052945">
    <property type="entry name" value="Mitotic_Regulator"/>
</dbReference>
<dbReference type="PANTHER" id="PTHR43628:SF1">
    <property type="entry name" value="CHITIN SYNTHASE REGULATORY FACTOR 2-RELATED"/>
    <property type="match status" value="1"/>
</dbReference>
<dbReference type="EMBL" id="JEMT01023731">
    <property type="protein sequence ID" value="EXX63916.1"/>
    <property type="molecule type" value="Genomic_DNA"/>
</dbReference>
<proteinExistence type="predicted"/>
<dbReference type="SUPFAM" id="SSF81901">
    <property type="entry name" value="HCP-like"/>
    <property type="match status" value="2"/>
</dbReference>
<evidence type="ECO:0000313" key="3">
    <source>
        <dbReference type="Proteomes" id="UP000022910"/>
    </source>
</evidence>
<dbReference type="OrthoDB" id="2407948at2759"/>
<comment type="caution">
    <text evidence="2">The sequence shown here is derived from an EMBL/GenBank/DDBJ whole genome shotgun (WGS) entry which is preliminary data.</text>
</comment>
<dbReference type="InterPro" id="IPR006597">
    <property type="entry name" value="Sel1-like"/>
</dbReference>
<dbReference type="Proteomes" id="UP000022910">
    <property type="component" value="Unassembled WGS sequence"/>
</dbReference>
<evidence type="ECO:0000313" key="2">
    <source>
        <dbReference type="EMBL" id="EXX63916.1"/>
    </source>
</evidence>
<keyword evidence="3" id="KW-1185">Reference proteome</keyword>
<reference evidence="2 3" key="1">
    <citation type="submission" date="2014-02" db="EMBL/GenBank/DDBJ databases">
        <title>Single nucleus genome sequencing reveals high similarity among nuclei of an endomycorrhizal fungus.</title>
        <authorList>
            <person name="Lin K."/>
            <person name="Geurts R."/>
            <person name="Zhang Z."/>
            <person name="Limpens E."/>
            <person name="Saunders D.G."/>
            <person name="Mu D."/>
            <person name="Pang E."/>
            <person name="Cao H."/>
            <person name="Cha H."/>
            <person name="Lin T."/>
            <person name="Zhou Q."/>
            <person name="Shang Y."/>
            <person name="Li Y."/>
            <person name="Ivanov S."/>
            <person name="Sharma T."/>
            <person name="Velzen R.V."/>
            <person name="Ruijter N.D."/>
            <person name="Aanen D.K."/>
            <person name="Win J."/>
            <person name="Kamoun S."/>
            <person name="Bisseling T."/>
            <person name="Huang S."/>
        </authorList>
    </citation>
    <scope>NUCLEOTIDE SEQUENCE [LARGE SCALE GENOMIC DNA]</scope>
    <source>
        <strain evidence="3">DAOM197198w</strain>
    </source>
</reference>
<dbReference type="AlphaFoldDB" id="A0A015KVA3"/>
<dbReference type="SMR" id="A0A015KVA3"/>
<dbReference type="HOGENOM" id="CLU_000288_36_14_1"/>
<dbReference type="Pfam" id="PF08238">
    <property type="entry name" value="Sel1"/>
    <property type="match status" value="7"/>
</dbReference>
<sequence>MSDNLEENNNKNHNNIESNDKQKNNSSSDSEVFVYEEDSVIFVYPLTIPSTEYLNELLQELLQELYTLLLNLESEDDINHLCEFINNFLFEYDLNANDVLDFMASYSENISYYSSLIGYFYQHGIGCEIDGNKALEIFSDCVKNNQKSNLEQENDSTIFCYNEDIRKLNEVILQYFYIIFLYEDVILYRKKNYKLHIKDAENGDNVSQYHLGNCYHNGGFNIKQDYNMAIEWYLKSSEGGNIKAMYKLGYCCDHGCGVTKDEKKAFELYLKSAEGGYKHAIKNVGVRYFNGQGTLKDENKAFEWHLRAAKKGHSTSQYFVANHYFYLDEEIAFYWVRKAAINGNIDAQFELAEYYLNNSINKDEKKAFKWYLRLANNYEYRAIYSVAKCYRDGIGIDKNLELSAIWFKKYIGEKDSFALNDFLNCSGYYSL</sequence>
<dbReference type="Gene3D" id="1.25.40.10">
    <property type="entry name" value="Tetratricopeptide repeat domain"/>
    <property type="match status" value="1"/>
</dbReference>
<accession>A0A015KVA3</accession>
<feature type="region of interest" description="Disordered" evidence="1">
    <location>
        <begin position="1"/>
        <end position="29"/>
    </location>
</feature>
<name>A0A015KVA3_RHIIW</name>
<dbReference type="SMART" id="SM00671">
    <property type="entry name" value="SEL1"/>
    <property type="match status" value="7"/>
</dbReference>
<dbReference type="STRING" id="1432141.A0A015KVA3"/>
<dbReference type="InterPro" id="IPR011990">
    <property type="entry name" value="TPR-like_helical_dom_sf"/>
</dbReference>
<gene>
    <name evidence="2" type="ORF">RirG_147820</name>
</gene>
<dbReference type="PANTHER" id="PTHR43628">
    <property type="entry name" value="ACTIVATOR OF C KINASE PROTEIN 1-RELATED"/>
    <property type="match status" value="1"/>
</dbReference>
<protein>
    <submittedName>
        <fullName evidence="2">Skt5p</fullName>
    </submittedName>
</protein>
<organism evidence="2 3">
    <name type="scientific">Rhizophagus irregularis (strain DAOM 197198w)</name>
    <name type="common">Glomus intraradices</name>
    <dbReference type="NCBI Taxonomy" id="1432141"/>
    <lineage>
        <taxon>Eukaryota</taxon>
        <taxon>Fungi</taxon>
        <taxon>Fungi incertae sedis</taxon>
        <taxon>Mucoromycota</taxon>
        <taxon>Glomeromycotina</taxon>
        <taxon>Glomeromycetes</taxon>
        <taxon>Glomerales</taxon>
        <taxon>Glomeraceae</taxon>
        <taxon>Rhizophagus</taxon>
    </lineage>
</organism>